<evidence type="ECO:0000256" key="1">
    <source>
        <dbReference type="ARBA" id="ARBA00010562"/>
    </source>
</evidence>
<evidence type="ECO:0000256" key="2">
    <source>
        <dbReference type="ARBA" id="ARBA00022649"/>
    </source>
</evidence>
<keyword evidence="2" id="KW-1277">Toxin-antitoxin system</keyword>
<dbReference type="Pfam" id="PF04221">
    <property type="entry name" value="RelB"/>
    <property type="match status" value="1"/>
</dbReference>
<dbReference type="STRING" id="585501.HMPREF6123_1814"/>
<dbReference type="GO" id="GO:0006351">
    <property type="term" value="P:DNA-templated transcription"/>
    <property type="evidence" value="ECO:0007669"/>
    <property type="project" value="TreeGrafter"/>
</dbReference>
<keyword evidence="4" id="KW-1185">Reference proteome</keyword>
<accession>C2KZ95</accession>
<sequence>MKTMAKTANINVRIDPETKASAEQLFSSFGITVTDAINIFLHKSLMEGGLPFEMKQPRFNLETEMAMEEAKLIMAGKIPAKRYASVHELLDEPETDGE</sequence>
<name>C2KZ95_9FIRM</name>
<evidence type="ECO:0000313" key="4">
    <source>
        <dbReference type="Proteomes" id="UP000004121"/>
    </source>
</evidence>
<organism evidence="3 4">
    <name type="scientific">Oribacterium sinus F0268</name>
    <dbReference type="NCBI Taxonomy" id="585501"/>
    <lineage>
        <taxon>Bacteria</taxon>
        <taxon>Bacillati</taxon>
        <taxon>Bacillota</taxon>
        <taxon>Clostridia</taxon>
        <taxon>Lachnospirales</taxon>
        <taxon>Lachnospiraceae</taxon>
        <taxon>Oribacterium</taxon>
    </lineage>
</organism>
<proteinExistence type="inferred from homology"/>
<protein>
    <submittedName>
        <fullName evidence="3">Addiction module antitoxin, RelB/DinJ family</fullName>
    </submittedName>
</protein>
<comment type="caution">
    <text evidence="3">The sequence shown here is derived from an EMBL/GenBank/DDBJ whole genome shotgun (WGS) entry which is preliminary data.</text>
</comment>
<dbReference type="GO" id="GO:0006355">
    <property type="term" value="P:regulation of DNA-templated transcription"/>
    <property type="evidence" value="ECO:0007669"/>
    <property type="project" value="InterPro"/>
</dbReference>
<dbReference type="HOGENOM" id="CLU_154558_5_0_9"/>
<dbReference type="InterPro" id="IPR007337">
    <property type="entry name" value="RelB/DinJ"/>
</dbReference>
<dbReference type="GO" id="GO:0000987">
    <property type="term" value="F:cis-regulatory region sequence-specific DNA binding"/>
    <property type="evidence" value="ECO:0007669"/>
    <property type="project" value="InterPro"/>
</dbReference>
<dbReference type="EMBL" id="ACKX01000182">
    <property type="protein sequence ID" value="EEJ50902.1"/>
    <property type="molecule type" value="Genomic_DNA"/>
</dbReference>
<gene>
    <name evidence="3" type="ORF">HMPREF6123_1814</name>
</gene>
<dbReference type="Proteomes" id="UP000004121">
    <property type="component" value="Unassembled WGS sequence"/>
</dbReference>
<dbReference type="PANTHER" id="PTHR38781:SF1">
    <property type="entry name" value="ANTITOXIN DINJ-RELATED"/>
    <property type="match status" value="1"/>
</dbReference>
<reference evidence="3 4" key="1">
    <citation type="submission" date="2009-04" db="EMBL/GenBank/DDBJ databases">
        <authorList>
            <person name="Qin X."/>
            <person name="Bachman B."/>
            <person name="Battles P."/>
            <person name="Bell A."/>
            <person name="Bess C."/>
            <person name="Bickham C."/>
            <person name="Chaboub L."/>
            <person name="Chen D."/>
            <person name="Coyle M."/>
            <person name="Deiros D.R."/>
            <person name="Dinh H."/>
            <person name="Forbes L."/>
            <person name="Fowler G."/>
            <person name="Francisco L."/>
            <person name="Fu Q."/>
            <person name="Gubbala S."/>
            <person name="Hale W."/>
            <person name="Han Y."/>
            <person name="Hemphill L."/>
            <person name="Highlander S.K."/>
            <person name="Hirani K."/>
            <person name="Hogues M."/>
            <person name="Jackson L."/>
            <person name="Jakkamsetti A."/>
            <person name="Javaid M."/>
            <person name="Jiang H."/>
            <person name="Korchina V."/>
            <person name="Kovar C."/>
            <person name="Lara F."/>
            <person name="Lee S."/>
            <person name="Mata R."/>
            <person name="Mathew T."/>
            <person name="Moen C."/>
            <person name="Morales K."/>
            <person name="Munidasa M."/>
            <person name="Nazareth L."/>
            <person name="Ngo R."/>
            <person name="Nguyen L."/>
            <person name="Okwuonu G."/>
            <person name="Ongeri F."/>
            <person name="Patil S."/>
            <person name="Petrosino J."/>
            <person name="Pham C."/>
            <person name="Pham P."/>
            <person name="Pu L.-L."/>
            <person name="Puazo M."/>
            <person name="Raj R."/>
            <person name="Reid J."/>
            <person name="Rouhana J."/>
            <person name="Saada N."/>
            <person name="Shang Y."/>
            <person name="Simmons D."/>
            <person name="Thornton R."/>
            <person name="Warren J."/>
            <person name="Weissenberger G."/>
            <person name="Zhang J."/>
            <person name="Zhang L."/>
            <person name="Zhou C."/>
            <person name="Zhu D."/>
            <person name="Muzny D."/>
            <person name="Worley K."/>
            <person name="Gibbs R."/>
        </authorList>
    </citation>
    <scope>NUCLEOTIDE SEQUENCE [LARGE SCALE GENOMIC DNA]</scope>
    <source>
        <strain evidence="3 4">F0268</strain>
    </source>
</reference>
<dbReference type="Gene3D" id="1.10.1220.10">
    <property type="entry name" value="Met repressor-like"/>
    <property type="match status" value="1"/>
</dbReference>
<dbReference type="GO" id="GO:0044010">
    <property type="term" value="P:single-species biofilm formation"/>
    <property type="evidence" value="ECO:0007669"/>
    <property type="project" value="InterPro"/>
</dbReference>
<dbReference type="PIRSF" id="PIRSF003108">
    <property type="entry name" value="DinJ"/>
    <property type="match status" value="1"/>
</dbReference>
<dbReference type="AlphaFoldDB" id="C2KZ95"/>
<comment type="similarity">
    <text evidence="1">Belongs to the RelB/DinJ antitoxin family.</text>
</comment>
<dbReference type="eggNOG" id="COG3077">
    <property type="taxonomic scope" value="Bacteria"/>
</dbReference>
<dbReference type="InterPro" id="IPR013321">
    <property type="entry name" value="Arc_rbn_hlx_hlx"/>
</dbReference>
<dbReference type="GO" id="GO:0015643">
    <property type="term" value="F:toxic substance binding"/>
    <property type="evidence" value="ECO:0007669"/>
    <property type="project" value="InterPro"/>
</dbReference>
<dbReference type="InParanoid" id="C2KZ95"/>
<dbReference type="InterPro" id="IPR026262">
    <property type="entry name" value="DinJ"/>
</dbReference>
<evidence type="ECO:0000313" key="3">
    <source>
        <dbReference type="EMBL" id="EEJ50902.1"/>
    </source>
</evidence>
<dbReference type="NCBIfam" id="TIGR02384">
    <property type="entry name" value="RelB_DinJ"/>
    <property type="match status" value="1"/>
</dbReference>
<dbReference type="PANTHER" id="PTHR38781">
    <property type="entry name" value="ANTITOXIN DINJ-RELATED"/>
    <property type="match status" value="1"/>
</dbReference>